<evidence type="ECO:0000313" key="1">
    <source>
        <dbReference type="EMBL" id="WXC76337.1"/>
    </source>
</evidence>
<protein>
    <recommendedName>
        <fullName evidence="3">TetR family transcriptional regulator</fullName>
    </recommendedName>
</protein>
<gene>
    <name evidence="1" type="ORF">WDK88_22755</name>
</gene>
<dbReference type="Proteomes" id="UP001432046">
    <property type="component" value="Chromosome"/>
</dbReference>
<name>A0ABZ2NN26_9BRAD</name>
<keyword evidence="2" id="KW-1185">Reference proteome</keyword>
<dbReference type="EMBL" id="CP147711">
    <property type="protein sequence ID" value="WXC76337.1"/>
    <property type="molecule type" value="Genomic_DNA"/>
</dbReference>
<proteinExistence type="predicted"/>
<sequence length="199" mass="22603">MIAEFFSEPDDPYRVEEVRYKLRAAVIEADRIGVRKAAVRHSEDYAREDADVSGKALNALADLVQDPTFLPALLKAGPVVQRENSMYGQRLWSLFEVLNNVTLLQQVHLSEARKIKKTERTNPGEIYLQGLYGSLVMFWHELTGQWPSKTRKITTTTTRSARSHFWDFADAACADLRITAPAEHFIRRAISEGVKLPSK</sequence>
<dbReference type="RefSeq" id="WP_338833290.1">
    <property type="nucleotide sequence ID" value="NZ_CP147711.1"/>
</dbReference>
<accession>A0ABZ2NN26</accession>
<organism evidence="1 2">
    <name type="scientific">Bradyrhizobium septentrionale</name>
    <dbReference type="NCBI Taxonomy" id="1404411"/>
    <lineage>
        <taxon>Bacteria</taxon>
        <taxon>Pseudomonadati</taxon>
        <taxon>Pseudomonadota</taxon>
        <taxon>Alphaproteobacteria</taxon>
        <taxon>Hyphomicrobiales</taxon>
        <taxon>Nitrobacteraceae</taxon>
        <taxon>Bradyrhizobium</taxon>
    </lineage>
</organism>
<evidence type="ECO:0008006" key="3">
    <source>
        <dbReference type="Google" id="ProtNLM"/>
    </source>
</evidence>
<reference evidence="1" key="2">
    <citation type="submission" date="2024-03" db="EMBL/GenBank/DDBJ databases">
        <authorList>
            <person name="Bromfield E.S.P."/>
            <person name="Cloutier S."/>
        </authorList>
    </citation>
    <scope>NUCLEOTIDE SEQUENCE</scope>
    <source>
        <strain evidence="1">5S5</strain>
    </source>
</reference>
<reference evidence="1" key="1">
    <citation type="journal article" date="2021" name="Int. J. Syst. Evol. Microbiol.">
        <title>Bradyrhizobium septentrionale sp. nov. (sv. septentrionale) and Bradyrhizobium quebecense sp. nov. (sv. septentrionale) associated with legumes native to Canada possess rearranged symbiosis genes and numerous insertion sequences.</title>
        <authorList>
            <person name="Bromfield E.S.P."/>
            <person name="Cloutier S."/>
        </authorList>
    </citation>
    <scope>NUCLEOTIDE SEQUENCE</scope>
    <source>
        <strain evidence="1">5S5</strain>
    </source>
</reference>
<evidence type="ECO:0000313" key="2">
    <source>
        <dbReference type="Proteomes" id="UP001432046"/>
    </source>
</evidence>